<reference evidence="1 2" key="1">
    <citation type="submission" date="2021-03" db="EMBL/GenBank/DDBJ databases">
        <title>Genomic Encyclopedia of Type Strains, Phase IV (KMG-IV): sequencing the most valuable type-strain genomes for metagenomic binning, comparative biology and taxonomic classification.</title>
        <authorList>
            <person name="Goeker M."/>
        </authorList>
    </citation>
    <scope>NUCLEOTIDE SEQUENCE [LARGE SCALE GENOMIC DNA]</scope>
    <source>
        <strain evidence="1 2">DSM 13372</strain>
    </source>
</reference>
<comment type="caution">
    <text evidence="1">The sequence shown here is derived from an EMBL/GenBank/DDBJ whole genome shotgun (WGS) entry which is preliminary data.</text>
</comment>
<dbReference type="Proteomes" id="UP000730739">
    <property type="component" value="Unassembled WGS sequence"/>
</dbReference>
<organism evidence="1 2">
    <name type="scientific">Sinorhizobium kostiense</name>
    <dbReference type="NCBI Taxonomy" id="76747"/>
    <lineage>
        <taxon>Bacteria</taxon>
        <taxon>Pseudomonadati</taxon>
        <taxon>Pseudomonadota</taxon>
        <taxon>Alphaproteobacteria</taxon>
        <taxon>Hyphomicrobiales</taxon>
        <taxon>Rhizobiaceae</taxon>
        <taxon>Sinorhizobium/Ensifer group</taxon>
        <taxon>Sinorhizobium</taxon>
    </lineage>
</organism>
<evidence type="ECO:0000313" key="2">
    <source>
        <dbReference type="Proteomes" id="UP000730739"/>
    </source>
</evidence>
<proteinExistence type="predicted"/>
<evidence type="ECO:0000313" key="1">
    <source>
        <dbReference type="EMBL" id="MBP2238683.1"/>
    </source>
</evidence>
<sequence>MSHSWFDHIASSVTVRDVMQKPLLFTVGSEVDRIAHTEAREIIQDPFLREVDAALVLYNDQLTRWLLKKDFGRIKLERQEGQLICTTSFGRPISEIAQPFGADRFIAANTTVLNALYAFSESDGLNPLFVLDDAKVAGSLTYERLKQSFPFRTCLLALVLGLEEQALRMMMLDPVESMELLPERRKEKLLSIVEGDHECAIYLAEIRPDTDVEELERLHFSSREVGWYYCLSPATIEVFDGPYGSEEEARVQAQIASNDVGYMSWVERLKSARALTWSQFADKKEYIVRRAKQGDLGSRWGSKRSIKMMKSAQSLRNYCAHPGSEREPEVLHAPGRLTDFVRDATELTRCISSLIDELEGVVRKPELSVVAPRPLS</sequence>
<dbReference type="RefSeq" id="WP_209605934.1">
    <property type="nucleotide sequence ID" value="NZ_JAGILA010000009.1"/>
</dbReference>
<accession>A0ABS4R727</accession>
<dbReference type="EMBL" id="JAGILA010000009">
    <property type="protein sequence ID" value="MBP2238683.1"/>
    <property type="molecule type" value="Genomic_DNA"/>
</dbReference>
<name>A0ABS4R727_9HYPH</name>
<gene>
    <name evidence="1" type="ORF">J2Z31_005224</name>
</gene>
<keyword evidence="2" id="KW-1185">Reference proteome</keyword>
<protein>
    <recommendedName>
        <fullName evidence="3">CBS domain-containing protein</fullName>
    </recommendedName>
</protein>
<evidence type="ECO:0008006" key="3">
    <source>
        <dbReference type="Google" id="ProtNLM"/>
    </source>
</evidence>